<gene>
    <name evidence="1" type="ORF">LCGC14_2115690</name>
</gene>
<organism evidence="1">
    <name type="scientific">marine sediment metagenome</name>
    <dbReference type="NCBI Taxonomy" id="412755"/>
    <lineage>
        <taxon>unclassified sequences</taxon>
        <taxon>metagenomes</taxon>
        <taxon>ecological metagenomes</taxon>
    </lineage>
</organism>
<feature type="non-terminal residue" evidence="1">
    <location>
        <position position="1"/>
    </location>
</feature>
<sequence>NHIVSLNRTINARHELRIHMAAACTVLIGEMINTSSRPSFIFDTIAKSEELKPFIALLKNKSNIIVRESVMTAFGWKKTKAASIKSKVDEFLASELDRCNKHIADSLKNCIPNITINPADRNLNKGDRELVYEAWNQTNQNFWRVFPSVPAVKVSFSRKILPDIIEVPFESSFESYYLCERSGHRRPDIDFRGNIVAANLYNRIAHDLLAMAQKPAAKIAADSTWFISKDDWNTKGLTRLKDKYGFDLHSKNCVKIIGNQSFLVGRDAAELVLHEWTSFPWSSGENPVVISGFLEFYEFIKGVSSLYYEFKILDPSAIHLL</sequence>
<evidence type="ECO:0000313" key="1">
    <source>
        <dbReference type="EMBL" id="KKL69365.1"/>
    </source>
</evidence>
<comment type="caution">
    <text evidence="1">The sequence shown here is derived from an EMBL/GenBank/DDBJ whole genome shotgun (WGS) entry which is preliminary data.</text>
</comment>
<reference evidence="1" key="1">
    <citation type="journal article" date="2015" name="Nature">
        <title>Complex archaea that bridge the gap between prokaryotes and eukaryotes.</title>
        <authorList>
            <person name="Spang A."/>
            <person name="Saw J.H."/>
            <person name="Jorgensen S.L."/>
            <person name="Zaremba-Niedzwiedzka K."/>
            <person name="Martijn J."/>
            <person name="Lind A.E."/>
            <person name="van Eijk R."/>
            <person name="Schleper C."/>
            <person name="Guy L."/>
            <person name="Ettema T.J."/>
        </authorList>
    </citation>
    <scope>NUCLEOTIDE SEQUENCE</scope>
</reference>
<dbReference type="AlphaFoldDB" id="A0A0F9GIV4"/>
<protein>
    <submittedName>
        <fullName evidence="1">Uncharacterized protein</fullName>
    </submittedName>
</protein>
<name>A0A0F9GIV4_9ZZZZ</name>
<proteinExistence type="predicted"/>
<accession>A0A0F9GIV4</accession>
<dbReference type="EMBL" id="LAZR01026232">
    <property type="protein sequence ID" value="KKL69365.1"/>
    <property type="molecule type" value="Genomic_DNA"/>
</dbReference>